<dbReference type="PROSITE" id="PS00211">
    <property type="entry name" value="ABC_TRANSPORTER_1"/>
    <property type="match status" value="1"/>
</dbReference>
<reference evidence="7 8" key="1">
    <citation type="journal article" date="2009" name="Stand. Genomic Sci.">
        <title>Complete genome sequence of Jonesia denitrificans type strain (Prevot 55134).</title>
        <authorList>
            <person name="Pukall R."/>
            <person name="Gehrich-Schroter G."/>
            <person name="Lapidus A."/>
            <person name="Nolan M."/>
            <person name="Glavina Del Rio T."/>
            <person name="Lucas S."/>
            <person name="Chen F."/>
            <person name="Tice H."/>
            <person name="Pitluck S."/>
            <person name="Cheng J.F."/>
            <person name="Copeland A."/>
            <person name="Saunders E."/>
            <person name="Brettin T."/>
            <person name="Detter J.C."/>
            <person name="Bruce D."/>
            <person name="Goodwin L."/>
            <person name="Pati A."/>
            <person name="Ivanova N."/>
            <person name="Mavromatis K."/>
            <person name="Ovchinnikova G."/>
            <person name="Chen A."/>
            <person name="Palaniappan K."/>
            <person name="Land M."/>
            <person name="Hauser L."/>
            <person name="Chang Y.J."/>
            <person name="Jeffries C.D."/>
            <person name="Chain P."/>
            <person name="Goker M."/>
            <person name="Bristow J."/>
            <person name="Eisen J.A."/>
            <person name="Markowitz V."/>
            <person name="Hugenholtz P."/>
            <person name="Kyrpides N.C."/>
            <person name="Klenk H.P."/>
            <person name="Han C."/>
        </authorList>
    </citation>
    <scope>NUCLEOTIDE SEQUENCE [LARGE SCALE GENOMIC DNA]</scope>
    <source>
        <strain evidence="8">ATCC 14870 / DSM 20603 / BCRC 15368 / CIP 55.134 / JCM 11481 / NBRC 15587 / NCTC 10816 / Prevot 55134</strain>
    </source>
</reference>
<dbReference type="STRING" id="471856.Jden_1420"/>
<dbReference type="InterPro" id="IPR050095">
    <property type="entry name" value="ECF_ABC_transporter_ATP-bd"/>
</dbReference>
<keyword evidence="2" id="KW-0813">Transport</keyword>
<dbReference type="PROSITE" id="PS50893">
    <property type="entry name" value="ABC_TRANSPORTER_2"/>
    <property type="match status" value="2"/>
</dbReference>
<evidence type="ECO:0000313" key="8">
    <source>
        <dbReference type="Proteomes" id="UP000000628"/>
    </source>
</evidence>
<dbReference type="GO" id="GO:0042626">
    <property type="term" value="F:ATPase-coupled transmembrane transporter activity"/>
    <property type="evidence" value="ECO:0007669"/>
    <property type="project" value="TreeGrafter"/>
</dbReference>
<dbReference type="SUPFAM" id="SSF52540">
    <property type="entry name" value="P-loop containing nucleoside triphosphate hydrolases"/>
    <property type="match status" value="2"/>
</dbReference>
<dbReference type="PANTHER" id="PTHR43553:SF24">
    <property type="entry name" value="ENERGY-COUPLING FACTOR TRANSPORTER ATP-BINDING PROTEIN ECFA1"/>
    <property type="match status" value="1"/>
</dbReference>
<evidence type="ECO:0000313" key="7">
    <source>
        <dbReference type="EMBL" id="ACV09072.1"/>
    </source>
</evidence>
<evidence type="ECO:0000256" key="2">
    <source>
        <dbReference type="ARBA" id="ARBA00022448"/>
    </source>
</evidence>
<keyword evidence="4" id="KW-0067">ATP-binding</keyword>
<dbReference type="InterPro" id="IPR003593">
    <property type="entry name" value="AAA+_ATPase"/>
</dbReference>
<dbReference type="AlphaFoldDB" id="C7R4L5"/>
<feature type="domain" description="ABC transporter" evidence="6">
    <location>
        <begin position="289"/>
        <end position="533"/>
    </location>
</feature>
<dbReference type="EMBL" id="CP001706">
    <property type="protein sequence ID" value="ACV09072.1"/>
    <property type="molecule type" value="Genomic_DNA"/>
</dbReference>
<evidence type="ECO:0000256" key="3">
    <source>
        <dbReference type="ARBA" id="ARBA00022741"/>
    </source>
</evidence>
<dbReference type="HOGENOM" id="CLU_000604_86_7_11"/>
<proteinExistence type="inferred from homology"/>
<dbReference type="Proteomes" id="UP000000628">
    <property type="component" value="Chromosome"/>
</dbReference>
<sequence length="553" mass="59165">MLTCLDVHTRYPSGWTSPPLTTQFLSGTLTLLVGDIGVGKSTLLRTIAGIATDVDHATVHGRITVNDTDLTATTAAHRSAFLGYVPSTPTSAFLAATVEAHLAYPLESRGIPRPIIAQRIAETLSAVGATTLRYRNVDTLSAGQAQRIAIAGALTLQPAVLLCDEPTTLLDPHSAHDLVSLLTRLAHEYGITVIAADHRVSNYLDADHALRLTSNGHVTGDIGAVLARTPAEPVTHTLTTRYTDTAHTSVGAARQALAPLLNHPPTTAPTPPTSPDQPSPTLTLNGLTVHYIERDQRGTLHQRTALHQVNATVNAGDVIAVLGSNGAGKTTLLAALIDPTLRTAGHLTWHHSTTTPGPQHRRPLWLPRRRTQPSTPPSRCAYLPAHASIILLHQRTDDECAAADAEWNLTPGTTWSLASTLIPTLNPTTHPHDLSQGQQHLLALAVMTAGHPDIIILDEPTRSLDAQATAEVEKLITQWSQQGIPVLIAGHDVDSMARIANRVWWLDAGELVADTTPRAALATSQFSAPLVTRVCHPHPVLTLEEAITLFEDR</sequence>
<keyword evidence="8" id="KW-1185">Reference proteome</keyword>
<dbReference type="InterPro" id="IPR003439">
    <property type="entry name" value="ABC_transporter-like_ATP-bd"/>
</dbReference>
<dbReference type="SMART" id="SM00382">
    <property type="entry name" value="AAA"/>
    <property type="match status" value="2"/>
</dbReference>
<feature type="region of interest" description="Disordered" evidence="5">
    <location>
        <begin position="261"/>
        <end position="280"/>
    </location>
</feature>
<dbReference type="GO" id="GO:0005524">
    <property type="term" value="F:ATP binding"/>
    <property type="evidence" value="ECO:0007669"/>
    <property type="project" value="UniProtKB-KW"/>
</dbReference>
<dbReference type="eggNOG" id="COG1122">
    <property type="taxonomic scope" value="Bacteria"/>
</dbReference>
<dbReference type="RefSeq" id="WP_015771700.1">
    <property type="nucleotide sequence ID" value="NC_013174.1"/>
</dbReference>
<dbReference type="Gene3D" id="3.40.50.300">
    <property type="entry name" value="P-loop containing nucleotide triphosphate hydrolases"/>
    <property type="match status" value="2"/>
</dbReference>
<gene>
    <name evidence="7" type="ordered locus">Jden_1420</name>
</gene>
<dbReference type="GO" id="GO:0016887">
    <property type="term" value="F:ATP hydrolysis activity"/>
    <property type="evidence" value="ECO:0007669"/>
    <property type="project" value="InterPro"/>
</dbReference>
<dbReference type="PANTHER" id="PTHR43553">
    <property type="entry name" value="HEAVY METAL TRANSPORTER"/>
    <property type="match status" value="1"/>
</dbReference>
<organism evidence="7 8">
    <name type="scientific">Jonesia denitrificans (strain ATCC 14870 / DSM 20603 / BCRC 15368 / CIP 55.134 / JCM 11481 / NBRC 15587 / NCTC 10816 / Prevot 55134)</name>
    <name type="common">Listeria denitrificans</name>
    <dbReference type="NCBI Taxonomy" id="471856"/>
    <lineage>
        <taxon>Bacteria</taxon>
        <taxon>Bacillati</taxon>
        <taxon>Actinomycetota</taxon>
        <taxon>Actinomycetes</taxon>
        <taxon>Micrococcales</taxon>
        <taxon>Jonesiaceae</taxon>
        <taxon>Jonesia</taxon>
    </lineage>
</organism>
<name>C7R4L5_JONDD</name>
<evidence type="ECO:0000256" key="5">
    <source>
        <dbReference type="SAM" id="MobiDB-lite"/>
    </source>
</evidence>
<dbReference type="KEGG" id="jde:Jden_1420"/>
<evidence type="ECO:0000259" key="6">
    <source>
        <dbReference type="PROSITE" id="PS50893"/>
    </source>
</evidence>
<dbReference type="GO" id="GO:0043190">
    <property type="term" value="C:ATP-binding cassette (ABC) transporter complex"/>
    <property type="evidence" value="ECO:0007669"/>
    <property type="project" value="TreeGrafter"/>
</dbReference>
<dbReference type="OrthoDB" id="501320at2"/>
<dbReference type="InterPro" id="IPR017871">
    <property type="entry name" value="ABC_transporter-like_CS"/>
</dbReference>
<evidence type="ECO:0000256" key="4">
    <source>
        <dbReference type="ARBA" id="ARBA00022840"/>
    </source>
</evidence>
<feature type="compositionally biased region" description="Pro residues" evidence="5">
    <location>
        <begin position="266"/>
        <end position="278"/>
    </location>
</feature>
<accession>C7R4L5</accession>
<protein>
    <submittedName>
        <fullName evidence="7">ABC transporter related</fullName>
    </submittedName>
</protein>
<dbReference type="InterPro" id="IPR027417">
    <property type="entry name" value="P-loop_NTPase"/>
</dbReference>
<feature type="domain" description="ABC transporter" evidence="6">
    <location>
        <begin position="2"/>
        <end position="239"/>
    </location>
</feature>
<dbReference type="InterPro" id="IPR015856">
    <property type="entry name" value="ABC_transpr_CbiO/EcfA_su"/>
</dbReference>
<dbReference type="Pfam" id="PF00005">
    <property type="entry name" value="ABC_tran"/>
    <property type="match status" value="2"/>
</dbReference>
<comment type="similarity">
    <text evidence="1">Belongs to the ABC transporter superfamily.</text>
</comment>
<evidence type="ECO:0000256" key="1">
    <source>
        <dbReference type="ARBA" id="ARBA00005417"/>
    </source>
</evidence>
<dbReference type="CDD" id="cd03225">
    <property type="entry name" value="ABC_cobalt_CbiO_domain1"/>
    <property type="match status" value="1"/>
</dbReference>
<keyword evidence="3" id="KW-0547">Nucleotide-binding</keyword>